<evidence type="ECO:0000256" key="5">
    <source>
        <dbReference type="ARBA" id="ARBA00022825"/>
    </source>
</evidence>
<comment type="caution">
    <text evidence="8">The sequence shown here is derived from an EMBL/GenBank/DDBJ whole genome shotgun (WGS) entry which is preliminary data.</text>
</comment>
<protein>
    <recommendedName>
        <fullName evidence="6">Serine protease</fullName>
        <ecNumber evidence="6">3.4.21.-</ecNumber>
    </recommendedName>
</protein>
<keyword evidence="2 6" id="KW-0645">Protease</keyword>
<keyword evidence="4 6" id="KW-0378">Hydrolase</keyword>
<proteinExistence type="inferred from homology"/>
<dbReference type="Pfam" id="PF13365">
    <property type="entry name" value="Trypsin_2"/>
    <property type="match status" value="1"/>
</dbReference>
<evidence type="ECO:0000313" key="9">
    <source>
        <dbReference type="Proteomes" id="UP001175261"/>
    </source>
</evidence>
<dbReference type="InterPro" id="IPR050966">
    <property type="entry name" value="Glutamyl_endopeptidase"/>
</dbReference>
<keyword evidence="5 6" id="KW-0720">Serine protease</keyword>
<evidence type="ECO:0000256" key="1">
    <source>
        <dbReference type="ARBA" id="ARBA00008764"/>
    </source>
</evidence>
<evidence type="ECO:0000256" key="2">
    <source>
        <dbReference type="ARBA" id="ARBA00022670"/>
    </source>
</evidence>
<evidence type="ECO:0000313" key="8">
    <source>
        <dbReference type="EMBL" id="KAK0390127.1"/>
    </source>
</evidence>
<dbReference type="PANTHER" id="PTHR15462">
    <property type="entry name" value="SERINE PROTEASE"/>
    <property type="match status" value="1"/>
</dbReference>
<keyword evidence="9" id="KW-1185">Reference proteome</keyword>
<accession>A0AA39GMJ9</accession>
<dbReference type="EMBL" id="JAPDFR010000002">
    <property type="protein sequence ID" value="KAK0390127.1"/>
    <property type="molecule type" value="Genomic_DNA"/>
</dbReference>
<dbReference type="Gene3D" id="2.40.10.10">
    <property type="entry name" value="Trypsin-like serine proteases"/>
    <property type="match status" value="2"/>
</dbReference>
<feature type="region of interest" description="Disordered" evidence="7">
    <location>
        <begin position="683"/>
        <end position="709"/>
    </location>
</feature>
<organism evidence="8 9">
    <name type="scientific">Sarocladium strictum</name>
    <name type="common">Black bundle disease fungus</name>
    <name type="synonym">Acremonium strictum</name>
    <dbReference type="NCBI Taxonomy" id="5046"/>
    <lineage>
        <taxon>Eukaryota</taxon>
        <taxon>Fungi</taxon>
        <taxon>Dikarya</taxon>
        <taxon>Ascomycota</taxon>
        <taxon>Pezizomycotina</taxon>
        <taxon>Sordariomycetes</taxon>
        <taxon>Hypocreomycetidae</taxon>
        <taxon>Hypocreales</taxon>
        <taxon>Sarocladiaceae</taxon>
        <taxon>Sarocladium</taxon>
    </lineage>
</organism>
<keyword evidence="3" id="KW-0732">Signal</keyword>
<sequence>MSRAGIWTLENATAADSITITENTIFSTEHGGLDTHESIIGEDGRVRAHMTVVKIQARFGDVSAGDSAWMMGSGWLIKPDLLVTAGHVVYDWSRRLGEAREIKCYIGYNGRTSIGEHHVQSRSAVKVVTTAEWLEDTAQRARTRDLAFIQVDRPFTGNLQLFNFVDTPLASEEANLGVVGYPGDKSLRDEERDGEEYGAQMYEEFLPTTYNLGKNKRDMLEYQLSTFGGQSGAPIIRRGNNTVVIGTHCYGGGGHEGNSGNAIGGEYGNDYKAYINLFASKVPIKRGRITIVPLTSDSGLVGEWNSGIPVGLPTMSDLVGQPLNGPGPVQQVSGKEDIEDVKEEDIEGVLDMLNIVGQVGSRVFPIAGGLLGGPIGGGIATIAGSLLGAVSGAESAVKRAGGVGLDLRSSEALAPGAAERAVLAEAALQTLVSLEHGHVTESLLRDVTDTFNANAPNINELAKQFRPVLTKHALDMAVQDTNKSITTPHASTESTVQRLPLRVDSSITESFGEPLEGNALLECLLTPTVPLAGEEGFFDGLGSLIAKAIGIGKPFVTNIAKGAIEEFGPKVVEDIASKLSGAESAEAPTAGILNEDATRFAFKRAILADASLQALQRLDKDQLQQLRLGPGVAEEHQMSEEGAFDFLKNAAQKVGSIALSGARSVFKTASPVALDAATKKLTGGASGGLRREVAAAGPSPGPRMPRKGPSVLGMFADSRSSGPKVSSFLAFGNGDDVGGSSSLQAELDRRHAEWQPLSERRVSLDSNPDLPVRSYTPPP</sequence>
<feature type="region of interest" description="Disordered" evidence="7">
    <location>
        <begin position="739"/>
        <end position="779"/>
    </location>
</feature>
<dbReference type="EC" id="3.4.21.-" evidence="6"/>
<feature type="compositionally biased region" description="Basic and acidic residues" evidence="7">
    <location>
        <begin position="746"/>
        <end position="763"/>
    </location>
</feature>
<dbReference type="GO" id="GO:0006508">
    <property type="term" value="P:proteolysis"/>
    <property type="evidence" value="ECO:0007669"/>
    <property type="project" value="UniProtKB-KW"/>
</dbReference>
<dbReference type="InterPro" id="IPR009003">
    <property type="entry name" value="Peptidase_S1_PA"/>
</dbReference>
<evidence type="ECO:0000256" key="4">
    <source>
        <dbReference type="ARBA" id="ARBA00022801"/>
    </source>
</evidence>
<evidence type="ECO:0000256" key="3">
    <source>
        <dbReference type="ARBA" id="ARBA00022729"/>
    </source>
</evidence>
<comment type="similarity">
    <text evidence="1 6">Belongs to the peptidase S1B family.</text>
</comment>
<reference evidence="8" key="1">
    <citation type="submission" date="2022-10" db="EMBL/GenBank/DDBJ databases">
        <title>Determination and structural analysis of whole genome sequence of Sarocladium strictum F4-1.</title>
        <authorList>
            <person name="Hu L."/>
            <person name="Jiang Y."/>
        </authorList>
    </citation>
    <scope>NUCLEOTIDE SEQUENCE</scope>
    <source>
        <strain evidence="8">F4-1</strain>
    </source>
</reference>
<dbReference type="PANTHER" id="PTHR15462:SF8">
    <property type="entry name" value="SERINE PROTEASE"/>
    <property type="match status" value="1"/>
</dbReference>
<dbReference type="InterPro" id="IPR008256">
    <property type="entry name" value="Peptidase_S1B"/>
</dbReference>
<evidence type="ECO:0000256" key="7">
    <source>
        <dbReference type="SAM" id="MobiDB-lite"/>
    </source>
</evidence>
<dbReference type="GO" id="GO:0008236">
    <property type="term" value="F:serine-type peptidase activity"/>
    <property type="evidence" value="ECO:0007669"/>
    <property type="project" value="UniProtKB-KW"/>
</dbReference>
<evidence type="ECO:0000256" key="6">
    <source>
        <dbReference type="RuleBase" id="RU004296"/>
    </source>
</evidence>
<dbReference type="AlphaFoldDB" id="A0AA39GMJ9"/>
<dbReference type="Proteomes" id="UP001175261">
    <property type="component" value="Unassembled WGS sequence"/>
</dbReference>
<dbReference type="InterPro" id="IPR043504">
    <property type="entry name" value="Peptidase_S1_PA_chymotrypsin"/>
</dbReference>
<name>A0AA39GMJ9_SARSR</name>
<dbReference type="PRINTS" id="PR00839">
    <property type="entry name" value="V8PROTEASE"/>
</dbReference>
<gene>
    <name evidence="8" type="ORF">NLU13_3700</name>
</gene>
<dbReference type="SUPFAM" id="SSF50494">
    <property type="entry name" value="Trypsin-like serine proteases"/>
    <property type="match status" value="1"/>
</dbReference>